<dbReference type="EMBL" id="VOHM01000005">
    <property type="protein sequence ID" value="TWT26910.1"/>
    <property type="molecule type" value="Genomic_DNA"/>
</dbReference>
<feature type="transmembrane region" description="Helical" evidence="5">
    <location>
        <begin position="72"/>
        <end position="90"/>
    </location>
</feature>
<evidence type="ECO:0000256" key="4">
    <source>
        <dbReference type="ARBA" id="ARBA00023136"/>
    </source>
</evidence>
<dbReference type="GO" id="GO:0005886">
    <property type="term" value="C:plasma membrane"/>
    <property type="evidence" value="ECO:0007669"/>
    <property type="project" value="TreeGrafter"/>
</dbReference>
<name>A0A5C5UN85_9CORY</name>
<proteinExistence type="predicted"/>
<evidence type="ECO:0000313" key="6">
    <source>
        <dbReference type="EMBL" id="TWT26910.1"/>
    </source>
</evidence>
<dbReference type="CDD" id="cd16914">
    <property type="entry name" value="EcfT"/>
    <property type="match status" value="1"/>
</dbReference>
<reference evidence="6 7" key="1">
    <citation type="submission" date="2019-08" db="EMBL/GenBank/DDBJ databases">
        <authorList>
            <person name="Lei W."/>
        </authorList>
    </citation>
    <scope>NUCLEOTIDE SEQUENCE [LARGE SCALE GENOMIC DNA]</scope>
    <source>
        <strain evidence="6 7">CCUG 58627</strain>
    </source>
</reference>
<dbReference type="AlphaFoldDB" id="A0A5C5UN85"/>
<evidence type="ECO:0000256" key="3">
    <source>
        <dbReference type="ARBA" id="ARBA00022989"/>
    </source>
</evidence>
<evidence type="ECO:0000313" key="7">
    <source>
        <dbReference type="Proteomes" id="UP000320791"/>
    </source>
</evidence>
<keyword evidence="2 5" id="KW-0812">Transmembrane</keyword>
<feature type="transmembrane region" description="Helical" evidence="5">
    <location>
        <begin position="46"/>
        <end position="65"/>
    </location>
</feature>
<dbReference type="Proteomes" id="UP000320791">
    <property type="component" value="Unassembled WGS sequence"/>
</dbReference>
<keyword evidence="4 5" id="KW-0472">Membrane</keyword>
<dbReference type="Pfam" id="PF02361">
    <property type="entry name" value="CbiQ"/>
    <property type="match status" value="1"/>
</dbReference>
<keyword evidence="3 5" id="KW-1133">Transmembrane helix</keyword>
<evidence type="ECO:0000256" key="2">
    <source>
        <dbReference type="ARBA" id="ARBA00022692"/>
    </source>
</evidence>
<comment type="caution">
    <text evidence="6">The sequence shown here is derived from an EMBL/GenBank/DDBJ whole genome shotgun (WGS) entry which is preliminary data.</text>
</comment>
<dbReference type="PANTHER" id="PTHR33514:SF13">
    <property type="entry name" value="PROTEIN ABCI12, CHLOROPLASTIC"/>
    <property type="match status" value="1"/>
</dbReference>
<comment type="subcellular location">
    <subcellularLocation>
        <location evidence="1">Membrane</location>
        <topology evidence="1">Multi-pass membrane protein</topology>
    </subcellularLocation>
</comment>
<feature type="transmembrane region" description="Helical" evidence="5">
    <location>
        <begin position="96"/>
        <end position="119"/>
    </location>
</feature>
<dbReference type="InterPro" id="IPR003339">
    <property type="entry name" value="ABC/ECF_trnsptr_transmembrane"/>
</dbReference>
<gene>
    <name evidence="6" type="ORF">FRX94_03460</name>
</gene>
<protein>
    <submittedName>
        <fullName evidence="6">Energy-coupling factor transporter transmembrane protein EcfT</fullName>
    </submittedName>
</protein>
<evidence type="ECO:0000256" key="5">
    <source>
        <dbReference type="SAM" id="Phobius"/>
    </source>
</evidence>
<dbReference type="RefSeq" id="WP_146323728.1">
    <property type="nucleotide sequence ID" value="NZ_BAABLR010000015.1"/>
</dbReference>
<organism evidence="6 7">
    <name type="scientific">Corynebacterium canis</name>
    <dbReference type="NCBI Taxonomy" id="679663"/>
    <lineage>
        <taxon>Bacteria</taxon>
        <taxon>Bacillati</taxon>
        <taxon>Actinomycetota</taxon>
        <taxon>Actinomycetes</taxon>
        <taxon>Mycobacteriales</taxon>
        <taxon>Corynebacteriaceae</taxon>
        <taxon>Corynebacterium</taxon>
    </lineage>
</organism>
<accession>A0A5C5UN85</accession>
<evidence type="ECO:0000256" key="1">
    <source>
        <dbReference type="ARBA" id="ARBA00004141"/>
    </source>
</evidence>
<sequence length="205" mass="22295">MRIQTVPLGVYIPGTSPLHRLPSSIKLASVLAFSVLSTLLARTPLQAGLCVVGAAVLFAIARIPLRVAWGQIWPPIPFLLFLGAFQWWQFHWQKAATIVMVILAAIMVAVLMTLTTTVAEMMDSLERALRPLQRFGVPADNISLAISLTIRLIPVQLATVYEVLDARKARGADFSLTAFGTPVMIRSIRRARAIGDALIARGVGD</sequence>
<dbReference type="OrthoDB" id="509049at2"/>
<keyword evidence="7" id="KW-1185">Reference proteome</keyword>
<dbReference type="PANTHER" id="PTHR33514">
    <property type="entry name" value="PROTEIN ABCI12, CHLOROPLASTIC"/>
    <property type="match status" value="1"/>
</dbReference>